<evidence type="ECO:0000259" key="2">
    <source>
        <dbReference type="Pfam" id="PF01243"/>
    </source>
</evidence>
<evidence type="ECO:0000313" key="3">
    <source>
        <dbReference type="EMBL" id="SED52323.1"/>
    </source>
</evidence>
<dbReference type="PANTHER" id="PTHR35176">
    <property type="entry name" value="HEME OXYGENASE HI_0854-RELATED"/>
    <property type="match status" value="1"/>
</dbReference>
<dbReference type="AlphaFoldDB" id="A0A1H5BCK1"/>
<dbReference type="GO" id="GO:0005829">
    <property type="term" value="C:cytosol"/>
    <property type="evidence" value="ECO:0007669"/>
    <property type="project" value="TreeGrafter"/>
</dbReference>
<dbReference type="Proteomes" id="UP000198609">
    <property type="component" value="Unassembled WGS sequence"/>
</dbReference>
<sequence>MLDGPVRRERHPMTDLQDVDRIATADHHLAVVTTTRADGSVQASVVNAGIIDHPVSGEQVVAFVTYGRAKLAHLRPRPRATLVFRAGWNWAAVEGRTEIAGPDDPFPGVDQERLRLLLREVFIAAGGAHDDWGAYDRVMAEQRRAAVFVHPERVYSN</sequence>
<dbReference type="Pfam" id="PF01243">
    <property type="entry name" value="PNPOx_N"/>
    <property type="match status" value="1"/>
</dbReference>
<gene>
    <name evidence="3" type="ORF">SAMN04490356_8823</name>
</gene>
<reference evidence="4" key="1">
    <citation type="submission" date="2016-10" db="EMBL/GenBank/DDBJ databases">
        <authorList>
            <person name="Varghese N."/>
            <person name="Submissions S."/>
        </authorList>
    </citation>
    <scope>NUCLEOTIDE SEQUENCE [LARGE SCALE GENOMIC DNA]</scope>
    <source>
        <strain evidence="4">DSM 40318</strain>
    </source>
</reference>
<dbReference type="PANTHER" id="PTHR35176:SF2">
    <property type="entry name" value="F420H(2)-DEPENDENT REDUCTASE RV1155"/>
    <property type="match status" value="1"/>
</dbReference>
<protein>
    <submittedName>
        <fullName evidence="3">PPOX class probable F420-dependent enzyme</fullName>
    </submittedName>
</protein>
<dbReference type="EMBL" id="FNST01000002">
    <property type="protein sequence ID" value="SED52323.1"/>
    <property type="molecule type" value="Genomic_DNA"/>
</dbReference>
<organism evidence="3 4">
    <name type="scientific">Streptomyces melanosporofaciens</name>
    <dbReference type="NCBI Taxonomy" id="67327"/>
    <lineage>
        <taxon>Bacteria</taxon>
        <taxon>Bacillati</taxon>
        <taxon>Actinomycetota</taxon>
        <taxon>Actinomycetes</taxon>
        <taxon>Kitasatosporales</taxon>
        <taxon>Streptomycetaceae</taxon>
        <taxon>Streptomyces</taxon>
        <taxon>Streptomyces violaceusniger group</taxon>
    </lineage>
</organism>
<accession>A0A1H5BCK1</accession>
<proteinExistence type="predicted"/>
<dbReference type="InterPro" id="IPR011576">
    <property type="entry name" value="Pyridox_Oxase_N"/>
</dbReference>
<dbReference type="InterPro" id="IPR052019">
    <property type="entry name" value="F420H2_bilvrd_red/Heme_oxyg"/>
</dbReference>
<name>A0A1H5BCK1_STRMJ</name>
<evidence type="ECO:0000256" key="1">
    <source>
        <dbReference type="ARBA" id="ARBA00023002"/>
    </source>
</evidence>
<dbReference type="Gene3D" id="2.30.110.10">
    <property type="entry name" value="Electron Transport, Fmn-binding Protein, Chain A"/>
    <property type="match status" value="1"/>
</dbReference>
<evidence type="ECO:0000313" key="4">
    <source>
        <dbReference type="Proteomes" id="UP000198609"/>
    </source>
</evidence>
<feature type="domain" description="Pyridoxamine 5'-phosphate oxidase N-terminal" evidence="2">
    <location>
        <begin position="25"/>
        <end position="104"/>
    </location>
</feature>
<dbReference type="GO" id="GO:0070967">
    <property type="term" value="F:coenzyme F420 binding"/>
    <property type="evidence" value="ECO:0007669"/>
    <property type="project" value="TreeGrafter"/>
</dbReference>
<dbReference type="InterPro" id="IPR019920">
    <property type="entry name" value="F420-binding_dom_put"/>
</dbReference>
<dbReference type="GO" id="GO:0016627">
    <property type="term" value="F:oxidoreductase activity, acting on the CH-CH group of donors"/>
    <property type="evidence" value="ECO:0007669"/>
    <property type="project" value="TreeGrafter"/>
</dbReference>
<keyword evidence="1" id="KW-0560">Oxidoreductase</keyword>
<dbReference type="NCBIfam" id="TIGR03618">
    <property type="entry name" value="Rv1155_F420"/>
    <property type="match status" value="1"/>
</dbReference>
<dbReference type="InterPro" id="IPR012349">
    <property type="entry name" value="Split_barrel_FMN-bd"/>
</dbReference>
<dbReference type="SUPFAM" id="SSF50475">
    <property type="entry name" value="FMN-binding split barrel"/>
    <property type="match status" value="1"/>
</dbReference>
<keyword evidence="4" id="KW-1185">Reference proteome</keyword>